<evidence type="ECO:0000313" key="5">
    <source>
        <dbReference type="Proteomes" id="UP000193648"/>
    </source>
</evidence>
<feature type="compositionally biased region" description="Polar residues" evidence="1">
    <location>
        <begin position="216"/>
        <end position="225"/>
    </location>
</feature>
<gene>
    <name evidence="4" type="ORF">BCR41DRAFT_130010</name>
</gene>
<dbReference type="GO" id="GO:0046394">
    <property type="term" value="P:carboxylic acid biosynthetic process"/>
    <property type="evidence" value="ECO:0007669"/>
    <property type="project" value="UniProtKB-ARBA"/>
</dbReference>
<feature type="domain" description="CASTOR ACT" evidence="2">
    <location>
        <begin position="74"/>
        <end position="132"/>
    </location>
</feature>
<dbReference type="SUPFAM" id="SSF55021">
    <property type="entry name" value="ACT-like"/>
    <property type="match status" value="2"/>
</dbReference>
<dbReference type="GO" id="GO:0006520">
    <property type="term" value="P:amino acid metabolic process"/>
    <property type="evidence" value="ECO:0007669"/>
    <property type="project" value="UniProtKB-ARBA"/>
</dbReference>
<organism evidence="4 5">
    <name type="scientific">Lobosporangium transversale</name>
    <dbReference type="NCBI Taxonomy" id="64571"/>
    <lineage>
        <taxon>Eukaryota</taxon>
        <taxon>Fungi</taxon>
        <taxon>Fungi incertae sedis</taxon>
        <taxon>Mucoromycota</taxon>
        <taxon>Mortierellomycotina</taxon>
        <taxon>Mortierellomycetes</taxon>
        <taxon>Mortierellales</taxon>
        <taxon>Mortierellaceae</taxon>
        <taxon>Lobosporangium</taxon>
    </lineage>
</organism>
<feature type="compositionally biased region" description="Basic residues" evidence="1">
    <location>
        <begin position="420"/>
        <end position="430"/>
    </location>
</feature>
<dbReference type="InParanoid" id="A0A1Y2GHY8"/>
<dbReference type="Pfam" id="PF13840">
    <property type="entry name" value="ACT_7"/>
    <property type="match status" value="2"/>
</dbReference>
<evidence type="ECO:0000256" key="1">
    <source>
        <dbReference type="SAM" id="MobiDB-lite"/>
    </source>
</evidence>
<dbReference type="GeneID" id="33561326"/>
<dbReference type="PANTHER" id="PTHR31131:SF6">
    <property type="entry name" value="CASTOR ACT DOMAIN-CONTAINING PROTEIN"/>
    <property type="match status" value="1"/>
</dbReference>
<feature type="compositionally biased region" description="Polar residues" evidence="1">
    <location>
        <begin position="436"/>
        <end position="449"/>
    </location>
</feature>
<dbReference type="Gene3D" id="3.30.2130.10">
    <property type="entry name" value="VC0802-like"/>
    <property type="match status" value="2"/>
</dbReference>
<evidence type="ECO:0000259" key="3">
    <source>
        <dbReference type="Pfam" id="PF18700"/>
    </source>
</evidence>
<comment type="caution">
    <text evidence="4">The sequence shown here is derived from an EMBL/GenBank/DDBJ whole genome shotgun (WGS) entry which is preliminary data.</text>
</comment>
<dbReference type="STRING" id="64571.A0A1Y2GHY8"/>
<dbReference type="OrthoDB" id="58529at2759"/>
<dbReference type="EMBL" id="MCFF01000031">
    <property type="protein sequence ID" value="ORZ10287.1"/>
    <property type="molecule type" value="Genomic_DNA"/>
</dbReference>
<keyword evidence="5" id="KW-1185">Reference proteome</keyword>
<feature type="region of interest" description="Disordered" evidence="1">
    <location>
        <begin position="401"/>
        <end position="487"/>
    </location>
</feature>
<feature type="compositionally biased region" description="Low complexity" evidence="1">
    <location>
        <begin position="403"/>
        <end position="416"/>
    </location>
</feature>
<feature type="domain" description="CASTOR1 N-terminal" evidence="3">
    <location>
        <begin position="9"/>
        <end position="58"/>
    </location>
</feature>
<dbReference type="InterPro" id="IPR027795">
    <property type="entry name" value="CASTOR_ACT_dom"/>
</dbReference>
<dbReference type="AlphaFoldDB" id="A0A1Y2GHY8"/>
<accession>A0A1Y2GHY8</accession>
<protein>
    <submittedName>
        <fullName evidence="4">ACT domain-domain-containing protein</fullName>
    </submittedName>
</protein>
<proteinExistence type="predicted"/>
<dbReference type="Pfam" id="PF18700">
    <property type="entry name" value="Castor1_N"/>
    <property type="match status" value="1"/>
</dbReference>
<evidence type="ECO:0000259" key="2">
    <source>
        <dbReference type="Pfam" id="PF13840"/>
    </source>
</evidence>
<reference evidence="4 5" key="1">
    <citation type="submission" date="2016-07" db="EMBL/GenBank/DDBJ databases">
        <title>Pervasive Adenine N6-methylation of Active Genes in Fungi.</title>
        <authorList>
            <consortium name="DOE Joint Genome Institute"/>
            <person name="Mondo S.J."/>
            <person name="Dannebaum R.O."/>
            <person name="Kuo R.C."/>
            <person name="Labutti K."/>
            <person name="Haridas S."/>
            <person name="Kuo A."/>
            <person name="Salamov A."/>
            <person name="Ahrendt S.R."/>
            <person name="Lipzen A."/>
            <person name="Sullivan W."/>
            <person name="Andreopoulos W.B."/>
            <person name="Clum A."/>
            <person name="Lindquist E."/>
            <person name="Daum C."/>
            <person name="Ramamoorthy G.K."/>
            <person name="Gryganskyi A."/>
            <person name="Culley D."/>
            <person name="Magnuson J.K."/>
            <person name="James T.Y."/>
            <person name="O'Malley M.A."/>
            <person name="Stajich J.E."/>
            <person name="Spatafora J.W."/>
            <person name="Visel A."/>
            <person name="Grigoriev I.V."/>
        </authorList>
    </citation>
    <scope>NUCLEOTIDE SEQUENCE [LARGE SCALE GENOMIC DNA]</scope>
    <source>
        <strain evidence="4 5">NRRL 3116</strain>
    </source>
</reference>
<evidence type="ECO:0000313" key="4">
    <source>
        <dbReference type="EMBL" id="ORZ10287.1"/>
    </source>
</evidence>
<feature type="region of interest" description="Disordered" evidence="1">
    <location>
        <begin position="188"/>
        <end position="231"/>
    </location>
</feature>
<dbReference type="PANTHER" id="PTHR31131">
    <property type="entry name" value="CHROMOSOME 1, WHOLE GENOME SHOTGUN SEQUENCE"/>
    <property type="match status" value="1"/>
</dbReference>
<sequence length="487" mass="52807">MIVDILPFRLKLASIEKADIPRCTHQLMKLVLFPAGPQHFFSYTETDKEVSLILDETHLSGFPEDTLSICNVIWRAVQIEPGESGLGALEVVSQVSKPLADINVSIMQISTYDADFTLLPECDLLRALECLSNTFTISNNPLEDVGLQPSDLQSWDESFPTCPSEITSLQDALLVGAAMTRGRQSSLSVGLDGRCENGADDAQSSSGCEDSGIGSEATSGPSSGLASGHGSHVLDTTIQGLDPSLISSLSLKDGARAARARQPYQANYPHRLHITSMEHGLMDQLAIRLLESIFFDNRESRFFSFTQTDSTLSIIMDDATMSLFPDHTLNTQAGNWRPISIGDGPLGFDECGTVCQFTRPLSDDGIGLFYLSTFSSDYIMVNDQDFDKAVTCLEETAKALGVSSSSSQEQGETETQYAQQHRHQRRHRHCQRDAKSIQSIDTASLSDSLSEMEAAELSPVSTTADASEVYKADTCGDGSSLVEGVST</sequence>
<dbReference type="InterPro" id="IPR040778">
    <property type="entry name" value="CASTOR1_N"/>
</dbReference>
<name>A0A1Y2GHY8_9FUNG</name>
<dbReference type="InterPro" id="IPR045865">
    <property type="entry name" value="ACT-like_dom_sf"/>
</dbReference>
<dbReference type="RefSeq" id="XP_021879194.1">
    <property type="nucleotide sequence ID" value="XM_022019481.1"/>
</dbReference>
<feature type="domain" description="CASTOR ACT" evidence="2">
    <location>
        <begin position="335"/>
        <end position="395"/>
    </location>
</feature>
<dbReference type="InterPro" id="IPR051719">
    <property type="entry name" value="CASTOR_mTORC1"/>
</dbReference>
<dbReference type="Proteomes" id="UP000193648">
    <property type="component" value="Unassembled WGS sequence"/>
</dbReference>